<feature type="chain" id="PRO_5016590835" description="histidine kinase" evidence="10">
    <location>
        <begin position="22"/>
        <end position="673"/>
    </location>
</feature>
<dbReference type="InterPro" id="IPR003594">
    <property type="entry name" value="HATPase_dom"/>
</dbReference>
<dbReference type="Gene3D" id="1.25.40.10">
    <property type="entry name" value="Tetratricopeptide repeat domain"/>
    <property type="match status" value="2"/>
</dbReference>
<keyword evidence="9" id="KW-0472">Membrane</keyword>
<dbReference type="InterPro" id="IPR050482">
    <property type="entry name" value="Sensor_HK_TwoCompSys"/>
</dbReference>
<protein>
    <recommendedName>
        <fullName evidence="2">histidine kinase</fullName>
        <ecNumber evidence="2">2.7.13.3</ecNumber>
    </recommendedName>
</protein>
<dbReference type="InterPro" id="IPR011712">
    <property type="entry name" value="Sig_transdc_His_kin_sub3_dim/P"/>
</dbReference>
<dbReference type="Pfam" id="PF13181">
    <property type="entry name" value="TPR_8"/>
    <property type="match status" value="1"/>
</dbReference>
<accession>A0A378RLA2</accession>
<evidence type="ECO:0000256" key="1">
    <source>
        <dbReference type="ARBA" id="ARBA00000085"/>
    </source>
</evidence>
<dbReference type="EC" id="2.7.13.3" evidence="2"/>
<keyword evidence="14" id="KW-1185">Reference proteome</keyword>
<dbReference type="SUPFAM" id="SSF48452">
    <property type="entry name" value="TPR-like"/>
    <property type="match status" value="1"/>
</dbReference>
<organism evidence="13 14">
    <name type="scientific">Myroides odoratus</name>
    <name type="common">Flavobacterium odoratum</name>
    <dbReference type="NCBI Taxonomy" id="256"/>
    <lineage>
        <taxon>Bacteria</taxon>
        <taxon>Pseudomonadati</taxon>
        <taxon>Bacteroidota</taxon>
        <taxon>Flavobacteriia</taxon>
        <taxon>Flavobacteriales</taxon>
        <taxon>Flavobacteriaceae</taxon>
        <taxon>Myroides</taxon>
    </lineage>
</organism>
<keyword evidence="9" id="KW-1133">Transmembrane helix</keyword>
<dbReference type="PANTHER" id="PTHR24421:SF10">
    <property type="entry name" value="NITRATE_NITRITE SENSOR PROTEIN NARQ"/>
    <property type="match status" value="1"/>
</dbReference>
<keyword evidence="4 13" id="KW-0808">Transferase</keyword>
<evidence type="ECO:0000256" key="10">
    <source>
        <dbReference type="SAM" id="SignalP"/>
    </source>
</evidence>
<evidence type="ECO:0000256" key="7">
    <source>
        <dbReference type="ARBA" id="ARBA00022840"/>
    </source>
</evidence>
<reference evidence="13 14" key="1">
    <citation type="submission" date="2018-06" db="EMBL/GenBank/DDBJ databases">
        <authorList>
            <consortium name="Pathogen Informatics"/>
            <person name="Doyle S."/>
        </authorList>
    </citation>
    <scope>NUCLEOTIDE SEQUENCE [LARGE SCALE GENOMIC DNA]</scope>
    <source>
        <strain evidence="13 14">NCTC11179</strain>
    </source>
</reference>
<evidence type="ECO:0000259" key="11">
    <source>
        <dbReference type="Pfam" id="PF02518"/>
    </source>
</evidence>
<keyword evidence="5" id="KW-0547">Nucleotide-binding</keyword>
<proteinExistence type="predicted"/>
<dbReference type="Gene3D" id="1.20.5.1930">
    <property type="match status" value="1"/>
</dbReference>
<dbReference type="PANTHER" id="PTHR24421">
    <property type="entry name" value="NITRATE/NITRITE SENSOR PROTEIN NARX-RELATED"/>
    <property type="match status" value="1"/>
</dbReference>
<evidence type="ECO:0000256" key="6">
    <source>
        <dbReference type="ARBA" id="ARBA00022777"/>
    </source>
</evidence>
<dbReference type="GO" id="GO:0046983">
    <property type="term" value="F:protein dimerization activity"/>
    <property type="evidence" value="ECO:0007669"/>
    <property type="project" value="InterPro"/>
</dbReference>
<dbReference type="InterPro" id="IPR019734">
    <property type="entry name" value="TPR_rpt"/>
</dbReference>
<feature type="signal peptide" evidence="10">
    <location>
        <begin position="1"/>
        <end position="21"/>
    </location>
</feature>
<feature type="domain" description="Signal transduction histidine kinase subgroup 3 dimerisation and phosphoacceptor" evidence="12">
    <location>
        <begin position="483"/>
        <end position="529"/>
    </location>
</feature>
<dbReference type="Pfam" id="PF07730">
    <property type="entry name" value="HisKA_3"/>
    <property type="match status" value="1"/>
</dbReference>
<dbReference type="GO" id="GO:0016020">
    <property type="term" value="C:membrane"/>
    <property type="evidence" value="ECO:0007669"/>
    <property type="project" value="InterPro"/>
</dbReference>
<keyword evidence="7" id="KW-0067">ATP-binding</keyword>
<gene>
    <name evidence="13" type="primary">nreB_5</name>
    <name evidence="13" type="ORF">NCTC11179_01380</name>
</gene>
<evidence type="ECO:0000313" key="14">
    <source>
        <dbReference type="Proteomes" id="UP000255024"/>
    </source>
</evidence>
<dbReference type="CDD" id="cd16917">
    <property type="entry name" value="HATPase_UhpB-NarQ-NarX-like"/>
    <property type="match status" value="1"/>
</dbReference>
<dbReference type="InterPro" id="IPR011990">
    <property type="entry name" value="TPR-like_helical_dom_sf"/>
</dbReference>
<evidence type="ECO:0000256" key="2">
    <source>
        <dbReference type="ARBA" id="ARBA00012438"/>
    </source>
</evidence>
<evidence type="ECO:0000256" key="5">
    <source>
        <dbReference type="ARBA" id="ARBA00022741"/>
    </source>
</evidence>
<dbReference type="Pfam" id="PF02518">
    <property type="entry name" value="HATPase_c"/>
    <property type="match status" value="1"/>
</dbReference>
<evidence type="ECO:0000313" key="13">
    <source>
        <dbReference type="EMBL" id="STZ27843.1"/>
    </source>
</evidence>
<evidence type="ECO:0000256" key="3">
    <source>
        <dbReference type="ARBA" id="ARBA00022553"/>
    </source>
</evidence>
<dbReference type="RefSeq" id="WP_115090705.1">
    <property type="nucleotide sequence ID" value="NZ_CP068107.1"/>
</dbReference>
<keyword evidence="6 13" id="KW-0418">Kinase</keyword>
<feature type="transmembrane region" description="Helical" evidence="9">
    <location>
        <begin position="423"/>
        <end position="443"/>
    </location>
</feature>
<keyword evidence="9" id="KW-0812">Transmembrane</keyword>
<dbReference type="SMART" id="SM00028">
    <property type="entry name" value="TPR"/>
    <property type="match status" value="3"/>
</dbReference>
<feature type="domain" description="Histidine kinase/HSP90-like ATPase" evidence="11">
    <location>
        <begin position="587"/>
        <end position="671"/>
    </location>
</feature>
<dbReference type="GO" id="GO:0005524">
    <property type="term" value="F:ATP binding"/>
    <property type="evidence" value="ECO:0007669"/>
    <property type="project" value="UniProtKB-KW"/>
</dbReference>
<evidence type="ECO:0000259" key="12">
    <source>
        <dbReference type="Pfam" id="PF07730"/>
    </source>
</evidence>
<dbReference type="InterPro" id="IPR036890">
    <property type="entry name" value="HATPase_C_sf"/>
</dbReference>
<dbReference type="Proteomes" id="UP000255024">
    <property type="component" value="Unassembled WGS sequence"/>
</dbReference>
<evidence type="ECO:0000256" key="8">
    <source>
        <dbReference type="ARBA" id="ARBA00023012"/>
    </source>
</evidence>
<dbReference type="Gene3D" id="3.30.565.10">
    <property type="entry name" value="Histidine kinase-like ATPase, C-terminal domain"/>
    <property type="match status" value="1"/>
</dbReference>
<dbReference type="SUPFAM" id="SSF55874">
    <property type="entry name" value="ATPase domain of HSP90 chaperone/DNA topoisomerase II/histidine kinase"/>
    <property type="match status" value="1"/>
</dbReference>
<name>A0A378RLA2_MYROD</name>
<keyword evidence="10" id="KW-0732">Signal</keyword>
<sequence>MIYKKILAPSFYILFIVSLLCSSCQPKQSKHETDLDNLFAYKRTPAQKDSISQKYEAEVTAFLQSEDQSREQLDHLINQLRWSSNQEAFFTLITIAEKQAKKQKDYTRLADIYEDIAVFYHDNQQLDSVYSYYLKAERFYGKSADSLALAENIYYQARLLFEVGFHKESENKLYQALKLLEKKPDHPIHIESNQLKTFYVTDLFQHPEALQTLLDTYEILKKDEGIYKTLPEEKYNLAMSNLLGNIAVFYEELNDLKQAEFFVLKALEYFEKSNAPKQLYAHLKTTYYLSLYNQGKDDNIIEHLTESYEIYTKLNHPFYAIDTCHEIANIYNDFDQPEQALFWLQKAYNLADENKFYKQKKFAVQELLLFHADQQSTELIRELVDLTQLLENTQVETKSKFAKIEYNSFLLEQENETLKQKIYLLYVSAFAVIGSLLFFLIWFRLKSKNRELEHTNSQKSKNEQILNLLIENNSIEHVTTLKERNRIAKDLHDGVINSIFTLRFNTQLLEIPNKSLKEMLVNELVYLENKIRDISHSFSQANIFKNKSFENLLIELVHKQSNKYKTDFSIAVEDNVSLNQLSTIQKVNIYQIIQEALQNVNKHAQASTCKLKIYTNDTHLIFEVEDNGSGMKKTTHRGIGLSNMAERAALIQAELKIQSNLQQGMAIVLFLNC</sequence>
<dbReference type="GO" id="GO:0000155">
    <property type="term" value="F:phosphorelay sensor kinase activity"/>
    <property type="evidence" value="ECO:0007669"/>
    <property type="project" value="InterPro"/>
</dbReference>
<evidence type="ECO:0000256" key="4">
    <source>
        <dbReference type="ARBA" id="ARBA00022679"/>
    </source>
</evidence>
<keyword evidence="3" id="KW-0597">Phosphoprotein</keyword>
<keyword evidence="8" id="KW-0902">Two-component regulatory system</keyword>
<comment type="catalytic activity">
    <reaction evidence="1">
        <text>ATP + protein L-histidine = ADP + protein N-phospho-L-histidine.</text>
        <dbReference type="EC" id="2.7.13.3"/>
    </reaction>
</comment>
<evidence type="ECO:0000256" key="9">
    <source>
        <dbReference type="SAM" id="Phobius"/>
    </source>
</evidence>
<dbReference type="EMBL" id="UGQL01000001">
    <property type="protein sequence ID" value="STZ27843.1"/>
    <property type="molecule type" value="Genomic_DNA"/>
</dbReference>
<dbReference type="AlphaFoldDB" id="A0A378RLA2"/>